<dbReference type="GO" id="GO:0007165">
    <property type="term" value="P:signal transduction"/>
    <property type="evidence" value="ECO:0007669"/>
    <property type="project" value="TreeGrafter"/>
</dbReference>
<dbReference type="GO" id="GO:0030288">
    <property type="term" value="C:outer membrane-bounded periplasmic space"/>
    <property type="evidence" value="ECO:0007669"/>
    <property type="project" value="TreeGrafter"/>
</dbReference>
<dbReference type="SMART" id="SM00228">
    <property type="entry name" value="PDZ"/>
    <property type="match status" value="1"/>
</dbReference>
<keyword evidence="2 5" id="KW-0645">Protease</keyword>
<sequence length="545" mass="60065">MSATKNNARIALIAALMMAGGMVVGSRMGDTSTSDLNFSFPFSARSVDKMSRILQVIQDRYVDTVDIDKVEQQSIEAVMSRLDPHSQYVTPDEYKILSESLDGNFDGIGIEFHMLKDTLLIVNVVPDGPSAEAGLIAGDKIVNVNEKSIVKASNADIFKVLRGPSGTTVNLGIKRYGQAALQQFSITRGKVPYNSIETSYMLNEQTGYIKIARFAATTHKEFLKSMEKLEQQGLKSLVLDLRGNGGGYLRAAIAIADEFLPNGQLIVYTQGRKQAKEEYFATGSGEFEKGNLVVLIDENSASASEIVAGALQDTERATIIGRRSFGKGLVQDQVLFPDGSALRLTVARYYTPLGRCIQKSYSAGIESYKNEVDERLKHGELFNADSNKIAFVNAPKYITPSGKTLFGGGGIMPDNFIPVDTSAGSALYNYISYKGLVVDYAYDYMEKNYSMLKSYTSLEDFVKSFEIADNDVKELMKLAREQKINVNDTDLKRSKGLIKQQIKALIARRYWKDEGFYKVINSNDQVVLRSISNTVQTVAGNVSAK</sequence>
<dbReference type="AlphaFoldDB" id="H8KWM4"/>
<evidence type="ECO:0000256" key="1">
    <source>
        <dbReference type="ARBA" id="ARBA00009179"/>
    </source>
</evidence>
<reference evidence="7" key="1">
    <citation type="submission" date="2012-02" db="EMBL/GenBank/DDBJ databases">
        <title>The complete genome of Solitalea canadensis DSM 3403.</title>
        <authorList>
            <consortium name="US DOE Joint Genome Institute (JGI-PGF)"/>
            <person name="Lucas S."/>
            <person name="Copeland A."/>
            <person name="Lapidus A."/>
            <person name="Glavina del Rio T."/>
            <person name="Dalin E."/>
            <person name="Tice H."/>
            <person name="Bruce D."/>
            <person name="Goodwin L."/>
            <person name="Pitluck S."/>
            <person name="Peters L."/>
            <person name="Ovchinnikova G."/>
            <person name="Lu M."/>
            <person name="Kyrpides N."/>
            <person name="Mavromatis K."/>
            <person name="Ivanova N."/>
            <person name="Brettin T."/>
            <person name="Detter J.C."/>
            <person name="Han C."/>
            <person name="Larimer F."/>
            <person name="Land M."/>
            <person name="Hauser L."/>
            <person name="Markowitz V."/>
            <person name="Cheng J.-F."/>
            <person name="Hugenholtz P."/>
            <person name="Woyke T."/>
            <person name="Wu D."/>
            <person name="Spring S."/>
            <person name="Schroeder M."/>
            <person name="Kopitz M."/>
            <person name="Brambilla E."/>
            <person name="Klenk H.-P."/>
            <person name="Eisen J.A."/>
        </authorList>
    </citation>
    <scope>NUCLEOTIDE SEQUENCE</scope>
    <source>
        <strain evidence="7">DSM 3403</strain>
    </source>
</reference>
<dbReference type="NCBIfam" id="TIGR00225">
    <property type="entry name" value="prc"/>
    <property type="match status" value="1"/>
</dbReference>
<proteinExistence type="inferred from homology"/>
<dbReference type="KEGG" id="scn:Solca_3192"/>
<dbReference type="PROSITE" id="PS50106">
    <property type="entry name" value="PDZ"/>
    <property type="match status" value="1"/>
</dbReference>
<dbReference type="InterPro" id="IPR036034">
    <property type="entry name" value="PDZ_sf"/>
</dbReference>
<dbReference type="SUPFAM" id="SSF52096">
    <property type="entry name" value="ClpP/crotonase"/>
    <property type="match status" value="1"/>
</dbReference>
<dbReference type="InterPro" id="IPR001478">
    <property type="entry name" value="PDZ"/>
</dbReference>
<dbReference type="Gene3D" id="3.30.750.44">
    <property type="match status" value="1"/>
</dbReference>
<dbReference type="InterPro" id="IPR005151">
    <property type="entry name" value="Tail-specific_protease"/>
</dbReference>
<dbReference type="SUPFAM" id="SSF50156">
    <property type="entry name" value="PDZ domain-like"/>
    <property type="match status" value="1"/>
</dbReference>
<dbReference type="GO" id="GO:0004175">
    <property type="term" value="F:endopeptidase activity"/>
    <property type="evidence" value="ECO:0007669"/>
    <property type="project" value="TreeGrafter"/>
</dbReference>
<evidence type="ECO:0000313" key="7">
    <source>
        <dbReference type="EMBL" id="AFD08203.1"/>
    </source>
</evidence>
<feature type="domain" description="PDZ" evidence="6">
    <location>
        <begin position="94"/>
        <end position="162"/>
    </location>
</feature>
<dbReference type="GO" id="GO:0008236">
    <property type="term" value="F:serine-type peptidase activity"/>
    <property type="evidence" value="ECO:0007669"/>
    <property type="project" value="UniProtKB-KW"/>
</dbReference>
<organism evidence="7 8">
    <name type="scientific">Solitalea canadensis (strain ATCC 29591 / DSM 3403 / JCM 21819 / LMG 8368 / NBRC 15130 / NCIMB 12057 / USAM 9D)</name>
    <name type="common">Flexibacter canadensis</name>
    <dbReference type="NCBI Taxonomy" id="929556"/>
    <lineage>
        <taxon>Bacteria</taxon>
        <taxon>Pseudomonadati</taxon>
        <taxon>Bacteroidota</taxon>
        <taxon>Sphingobacteriia</taxon>
        <taxon>Sphingobacteriales</taxon>
        <taxon>Sphingobacteriaceae</taxon>
        <taxon>Solitalea</taxon>
    </lineage>
</organism>
<dbReference type="CDD" id="cd06782">
    <property type="entry name" value="cpPDZ_CPP-like"/>
    <property type="match status" value="1"/>
</dbReference>
<dbReference type="Gene3D" id="2.30.42.10">
    <property type="match status" value="1"/>
</dbReference>
<dbReference type="Pfam" id="PF03572">
    <property type="entry name" value="Peptidase_S41"/>
    <property type="match status" value="1"/>
</dbReference>
<name>H8KWM4_SOLCM</name>
<dbReference type="Pfam" id="PF13180">
    <property type="entry name" value="PDZ_2"/>
    <property type="match status" value="1"/>
</dbReference>
<evidence type="ECO:0000256" key="5">
    <source>
        <dbReference type="RuleBase" id="RU004404"/>
    </source>
</evidence>
<keyword evidence="4 5" id="KW-0720">Serine protease</keyword>
<evidence type="ECO:0000259" key="6">
    <source>
        <dbReference type="PROSITE" id="PS50106"/>
    </source>
</evidence>
<dbReference type="EMBL" id="CP003349">
    <property type="protein sequence ID" value="AFD08203.1"/>
    <property type="molecule type" value="Genomic_DNA"/>
</dbReference>
<dbReference type="InterPro" id="IPR029045">
    <property type="entry name" value="ClpP/crotonase-like_dom_sf"/>
</dbReference>
<evidence type="ECO:0000256" key="2">
    <source>
        <dbReference type="ARBA" id="ARBA00022670"/>
    </source>
</evidence>
<dbReference type="GO" id="GO:0006508">
    <property type="term" value="P:proteolysis"/>
    <property type="evidence" value="ECO:0007669"/>
    <property type="project" value="UniProtKB-KW"/>
</dbReference>
<dbReference type="CDD" id="cd07560">
    <property type="entry name" value="Peptidase_S41_CPP"/>
    <property type="match status" value="1"/>
</dbReference>
<evidence type="ECO:0000256" key="3">
    <source>
        <dbReference type="ARBA" id="ARBA00022801"/>
    </source>
</evidence>
<dbReference type="PANTHER" id="PTHR32060">
    <property type="entry name" value="TAIL-SPECIFIC PROTEASE"/>
    <property type="match status" value="1"/>
</dbReference>
<dbReference type="RefSeq" id="WP_014681427.1">
    <property type="nucleotide sequence ID" value="NC_017770.1"/>
</dbReference>
<evidence type="ECO:0000256" key="4">
    <source>
        <dbReference type="ARBA" id="ARBA00022825"/>
    </source>
</evidence>
<keyword evidence="3 5" id="KW-0378">Hydrolase</keyword>
<gene>
    <name evidence="7" type="ordered locus">Solca_3192</name>
</gene>
<keyword evidence="8" id="KW-1185">Reference proteome</keyword>
<dbReference type="OrthoDB" id="9812068at2"/>
<comment type="similarity">
    <text evidence="1 5">Belongs to the peptidase S41A family.</text>
</comment>
<dbReference type="InterPro" id="IPR004447">
    <property type="entry name" value="Peptidase_S41A"/>
</dbReference>
<dbReference type="STRING" id="929556.Solca_3192"/>
<accession>H8KWM4</accession>
<dbReference type="PANTHER" id="PTHR32060:SF30">
    <property type="entry name" value="CARBOXY-TERMINAL PROCESSING PROTEASE CTPA"/>
    <property type="match status" value="1"/>
</dbReference>
<dbReference type="HOGENOM" id="CLU_017295_2_1_10"/>
<dbReference type="eggNOG" id="COG0793">
    <property type="taxonomic scope" value="Bacteria"/>
</dbReference>
<protein>
    <submittedName>
        <fullName evidence="7">C-terminal processing peptidase</fullName>
    </submittedName>
</protein>
<dbReference type="Gene3D" id="3.90.226.10">
    <property type="entry name" value="2-enoyl-CoA Hydratase, Chain A, domain 1"/>
    <property type="match status" value="1"/>
</dbReference>
<evidence type="ECO:0000313" key="8">
    <source>
        <dbReference type="Proteomes" id="UP000007590"/>
    </source>
</evidence>
<dbReference type="SMART" id="SM00245">
    <property type="entry name" value="TSPc"/>
    <property type="match status" value="1"/>
</dbReference>
<dbReference type="Proteomes" id="UP000007590">
    <property type="component" value="Chromosome"/>
</dbReference>